<protein>
    <submittedName>
        <fullName evidence="5">Flagellar biosynthesis/type III secretory pathway chaperone</fullName>
    </submittedName>
</protein>
<keyword evidence="5" id="KW-0966">Cell projection</keyword>
<comment type="function">
    <text evidence="1">Required for the efficient initiation of filament assembly.</text>
</comment>
<reference evidence="5 6" key="1">
    <citation type="journal article" date="2013" name="Genome Announc.">
        <title>Genome Sequence of the Obligate Gammaproteobacterial Methanotroph Methylomicrobium album Strain BG8.</title>
        <authorList>
            <person name="Kits K.D."/>
            <person name="Kalyuzhnaya M.G."/>
            <person name="Klotz M.G."/>
            <person name="Jetten M.S."/>
            <person name="Op den Camp H.J."/>
            <person name="Vuilleumier S."/>
            <person name="Bringel F."/>
            <person name="Dispirito A.A."/>
            <person name="Murrell J.C."/>
            <person name="Bruce D."/>
            <person name="Cheng J.F."/>
            <person name="Copeland A."/>
            <person name="Goodwin L."/>
            <person name="Hauser L."/>
            <person name="Lajus A."/>
            <person name="Land M.L."/>
            <person name="Lapidus A."/>
            <person name="Lucas S."/>
            <person name="Medigue C."/>
            <person name="Pitluck S."/>
            <person name="Woyke T."/>
            <person name="Zeytun A."/>
            <person name="Stein L.Y."/>
        </authorList>
    </citation>
    <scope>NUCLEOTIDE SEQUENCE [LARGE SCALE GENOMIC DNA]</scope>
    <source>
        <strain evidence="5 6">BG8</strain>
    </source>
</reference>
<name>H8GNE7_METAL</name>
<keyword evidence="6" id="KW-1185">Reference proteome</keyword>
<keyword evidence="4" id="KW-0175">Coiled coil</keyword>
<dbReference type="InterPro" id="IPR036679">
    <property type="entry name" value="FlgN-like_sf"/>
</dbReference>
<sequence length="164" mass="18266">MIEKTFPLIEKQILSVLPLVESLYRQLNQEAENLKQTPQAELIGFIASNKNQLVEQMERVNRQLGELLALEKLPHNREGMSLCLQRAEAAGFSTSEATRSWAQVVRLSADCKALNERNGACIDLLSRHAKRSLQIIKGKPQIGNTYGPDGIAKADYLGRPLISV</sequence>
<evidence type="ECO:0000256" key="2">
    <source>
        <dbReference type="ARBA" id="ARBA00007703"/>
    </source>
</evidence>
<dbReference type="EMBL" id="CM001475">
    <property type="protein sequence ID" value="EIC29540.1"/>
    <property type="molecule type" value="Genomic_DNA"/>
</dbReference>
<evidence type="ECO:0000256" key="1">
    <source>
        <dbReference type="ARBA" id="ARBA00002397"/>
    </source>
</evidence>
<organism evidence="5 6">
    <name type="scientific">Methylomicrobium album BG8</name>
    <dbReference type="NCBI Taxonomy" id="686340"/>
    <lineage>
        <taxon>Bacteria</taxon>
        <taxon>Pseudomonadati</taxon>
        <taxon>Pseudomonadota</taxon>
        <taxon>Gammaproteobacteria</taxon>
        <taxon>Methylococcales</taxon>
        <taxon>Methylococcaceae</taxon>
        <taxon>Methylomicrobium</taxon>
    </lineage>
</organism>
<evidence type="ECO:0000256" key="4">
    <source>
        <dbReference type="SAM" id="Coils"/>
    </source>
</evidence>
<dbReference type="Proteomes" id="UP000005090">
    <property type="component" value="Chromosome"/>
</dbReference>
<dbReference type="Pfam" id="PF05130">
    <property type="entry name" value="FlgN"/>
    <property type="match status" value="1"/>
</dbReference>
<dbReference type="SUPFAM" id="SSF140566">
    <property type="entry name" value="FlgN-like"/>
    <property type="match status" value="1"/>
</dbReference>
<comment type="similarity">
    <text evidence="2">Belongs to the FlgN family.</text>
</comment>
<dbReference type="GO" id="GO:0044780">
    <property type="term" value="P:bacterial-type flagellum assembly"/>
    <property type="evidence" value="ECO:0007669"/>
    <property type="project" value="InterPro"/>
</dbReference>
<keyword evidence="5" id="KW-0969">Cilium</keyword>
<evidence type="ECO:0000313" key="6">
    <source>
        <dbReference type="Proteomes" id="UP000005090"/>
    </source>
</evidence>
<evidence type="ECO:0000256" key="3">
    <source>
        <dbReference type="ARBA" id="ARBA00022795"/>
    </source>
</evidence>
<proteinExistence type="inferred from homology"/>
<accession>H8GNE7</accession>
<gene>
    <name evidence="5" type="ORF">Metal_1771</name>
</gene>
<feature type="coiled-coil region" evidence="4">
    <location>
        <begin position="17"/>
        <end position="70"/>
    </location>
</feature>
<keyword evidence="5" id="KW-0282">Flagellum</keyword>
<dbReference type="Gene3D" id="1.20.58.300">
    <property type="entry name" value="FlgN-like"/>
    <property type="match status" value="1"/>
</dbReference>
<dbReference type="HOGENOM" id="CLU_1617102_0_0_6"/>
<dbReference type="InterPro" id="IPR007809">
    <property type="entry name" value="FlgN-like"/>
</dbReference>
<dbReference type="STRING" id="686340.Metal_1771"/>
<evidence type="ECO:0000313" key="5">
    <source>
        <dbReference type="EMBL" id="EIC29540.1"/>
    </source>
</evidence>
<dbReference type="AlphaFoldDB" id="H8GNE7"/>
<keyword evidence="3" id="KW-1005">Bacterial flagellum biogenesis</keyword>
<dbReference type="eggNOG" id="COG3418">
    <property type="taxonomic scope" value="Bacteria"/>
</dbReference>
<dbReference type="RefSeq" id="WP_005371466.1">
    <property type="nucleotide sequence ID" value="NZ_CM001475.1"/>
</dbReference>